<protein>
    <recommendedName>
        <fullName evidence="1">Peptidase M15A C-terminal domain-containing protein</fullName>
    </recommendedName>
</protein>
<organism evidence="2 3">
    <name type="scientific">Gramella jeungdoensis</name>
    <dbReference type="NCBI Taxonomy" id="708091"/>
    <lineage>
        <taxon>Bacteria</taxon>
        <taxon>Pseudomonadati</taxon>
        <taxon>Bacteroidota</taxon>
        <taxon>Flavobacteriia</taxon>
        <taxon>Flavobacteriales</taxon>
        <taxon>Flavobacteriaceae</taxon>
        <taxon>Christiangramia</taxon>
    </lineage>
</organism>
<reference evidence="2 3" key="1">
    <citation type="journal article" date="2011" name="J. Microbiol.">
        <title>Gramella jeungdoensis sp. nov., isolated from a solar saltern in Korea.</title>
        <authorList>
            <person name="Joung Y."/>
            <person name="Kim H."/>
            <person name="Jang T."/>
            <person name="Ahn T.S."/>
            <person name="Joh K."/>
        </authorList>
    </citation>
    <scope>NUCLEOTIDE SEQUENCE [LARGE SCALE GENOMIC DNA]</scope>
    <source>
        <strain evidence="2 3">KCTC 23123</strain>
    </source>
</reference>
<dbReference type="Pfam" id="PF08291">
    <property type="entry name" value="Peptidase_M15_3"/>
    <property type="match status" value="1"/>
</dbReference>
<dbReference type="InterPro" id="IPR013230">
    <property type="entry name" value="Peptidase_M15A_C"/>
</dbReference>
<dbReference type="EMBL" id="SNQI01000009">
    <property type="protein sequence ID" value="TEW71458.1"/>
    <property type="molecule type" value="Genomic_DNA"/>
</dbReference>
<evidence type="ECO:0000313" key="3">
    <source>
        <dbReference type="Proteomes" id="UP000298517"/>
    </source>
</evidence>
<name>A0A4Y8AMQ1_9FLAO</name>
<evidence type="ECO:0000313" key="2">
    <source>
        <dbReference type="EMBL" id="TEW71458.1"/>
    </source>
</evidence>
<dbReference type="OrthoDB" id="5242612at2"/>
<dbReference type="RefSeq" id="WP_134249380.1">
    <property type="nucleotide sequence ID" value="NZ_SNQI01000009.1"/>
</dbReference>
<feature type="domain" description="Peptidase M15A C-terminal" evidence="1">
    <location>
        <begin position="19"/>
        <end position="87"/>
    </location>
</feature>
<dbReference type="Gene3D" id="3.30.1380.10">
    <property type="match status" value="1"/>
</dbReference>
<sequence length="102" mass="11777">MNYTLMRFFEYLLYSNVHFSVTSARRTPEQNKAAGGVPNSQHLVGEAVDIKPYGSTSFSKLLEAIHFFSDNVSPFDQLIIYPTFIHVSFCSRNRRQVIDKRK</sequence>
<dbReference type="Proteomes" id="UP000298517">
    <property type="component" value="Unassembled WGS sequence"/>
</dbReference>
<proteinExistence type="predicted"/>
<dbReference type="AlphaFoldDB" id="A0A4Y8AMQ1"/>
<keyword evidence="3" id="KW-1185">Reference proteome</keyword>
<dbReference type="SUPFAM" id="SSF55166">
    <property type="entry name" value="Hedgehog/DD-peptidase"/>
    <property type="match status" value="1"/>
</dbReference>
<dbReference type="InterPro" id="IPR009045">
    <property type="entry name" value="Zn_M74/Hedgehog-like"/>
</dbReference>
<gene>
    <name evidence="2" type="ORF">E2488_15600</name>
</gene>
<accession>A0A4Y8AMQ1</accession>
<evidence type="ECO:0000259" key="1">
    <source>
        <dbReference type="Pfam" id="PF08291"/>
    </source>
</evidence>
<comment type="caution">
    <text evidence="2">The sequence shown here is derived from an EMBL/GenBank/DDBJ whole genome shotgun (WGS) entry which is preliminary data.</text>
</comment>